<evidence type="ECO:0000256" key="4">
    <source>
        <dbReference type="ARBA" id="ARBA00022801"/>
    </source>
</evidence>
<dbReference type="EnsemblMetazoa" id="XM_014396474.2">
    <property type="protein sequence ID" value="XP_014251960.1"/>
    <property type="gene ID" value="LOC106668057"/>
</dbReference>
<feature type="domain" description="Peptidase A1" evidence="9">
    <location>
        <begin position="69"/>
        <end position="381"/>
    </location>
</feature>
<protein>
    <recommendedName>
        <fullName evidence="9">Peptidase A1 domain-containing protein</fullName>
    </recommendedName>
</protein>
<evidence type="ECO:0000256" key="2">
    <source>
        <dbReference type="ARBA" id="ARBA00022670"/>
    </source>
</evidence>
<evidence type="ECO:0000259" key="9">
    <source>
        <dbReference type="PROSITE" id="PS51767"/>
    </source>
</evidence>
<dbReference type="Pfam" id="PF00026">
    <property type="entry name" value="Asp"/>
    <property type="match status" value="1"/>
</dbReference>
<dbReference type="InterPro" id="IPR001461">
    <property type="entry name" value="Aspartic_peptidase_A1"/>
</dbReference>
<dbReference type="Gene3D" id="2.40.70.10">
    <property type="entry name" value="Acid Proteases"/>
    <property type="match status" value="2"/>
</dbReference>
<keyword evidence="6" id="KW-1015">Disulfide bond</keyword>
<feature type="disulfide bond" evidence="6">
    <location>
        <begin position="306"/>
        <end position="343"/>
    </location>
</feature>
<evidence type="ECO:0000256" key="3">
    <source>
        <dbReference type="ARBA" id="ARBA00022750"/>
    </source>
</evidence>
<evidence type="ECO:0000256" key="7">
    <source>
        <dbReference type="RuleBase" id="RU000454"/>
    </source>
</evidence>
<dbReference type="GeneID" id="106668057"/>
<proteinExistence type="inferred from homology"/>
<dbReference type="SUPFAM" id="SSF50630">
    <property type="entry name" value="Acid proteases"/>
    <property type="match status" value="1"/>
</dbReference>
<dbReference type="GO" id="GO:0004190">
    <property type="term" value="F:aspartic-type endopeptidase activity"/>
    <property type="evidence" value="ECO:0007669"/>
    <property type="project" value="UniProtKB-KW"/>
</dbReference>
<dbReference type="GO" id="GO:0006508">
    <property type="term" value="P:proteolysis"/>
    <property type="evidence" value="ECO:0007669"/>
    <property type="project" value="UniProtKB-KW"/>
</dbReference>
<feature type="disulfide bond" evidence="6">
    <location>
        <begin position="100"/>
        <end position="106"/>
    </location>
</feature>
<accession>A0A8I6TIG4</accession>
<sequence>MNIFFILAAFAASLVSVNCEGLRLSLKRAYTSRDREWFENVKTQTKMYTTLFQNGKMKETLINFKNVSYYGEIALGNPPQKFSVIFDTGSSDLWIPSNNCWWSLACWNHRTYKSCKSSTYKGIGKDFSIKYGTGEVSGFVSRDSLWIDSVEIKNQKFGEATSETRETFRPARFDGILGLGLPSISTTKAKPPVYNMFDQKLISQTIFSVFINGDESSQHGGEIVFGGVNWDLVQGKLSRHAVLGDTHWKIKLDLIESEKGPTWCHGCSAVPDTGTSLIVGPYKEVLGIFQHVGASVYSNGLAFVNCANVTNLPQLNFILNNTMYSLEPKDYILEVANNGQSSCLVGFTAARGFDFWILGDLFLRKVYTVFNFGSNPSVSFGHLK</sequence>
<dbReference type="OrthoDB" id="771136at2759"/>
<comment type="similarity">
    <text evidence="1 7">Belongs to the peptidase A1 family.</text>
</comment>
<evidence type="ECO:0000256" key="8">
    <source>
        <dbReference type="SAM" id="SignalP"/>
    </source>
</evidence>
<dbReference type="InterPro" id="IPR021109">
    <property type="entry name" value="Peptidase_aspartic_dom_sf"/>
</dbReference>
<dbReference type="PROSITE" id="PS00141">
    <property type="entry name" value="ASP_PROTEASE"/>
    <property type="match status" value="1"/>
</dbReference>
<keyword evidence="11" id="KW-1185">Reference proteome</keyword>
<keyword evidence="8" id="KW-0732">Signal</keyword>
<dbReference type="KEGG" id="clec:106668057"/>
<dbReference type="InterPro" id="IPR001969">
    <property type="entry name" value="Aspartic_peptidase_AS"/>
</dbReference>
<reference evidence="10" key="1">
    <citation type="submission" date="2022-01" db="UniProtKB">
        <authorList>
            <consortium name="EnsemblMetazoa"/>
        </authorList>
    </citation>
    <scope>IDENTIFICATION</scope>
</reference>
<keyword evidence="4 7" id="KW-0378">Hydrolase</keyword>
<dbReference type="PRINTS" id="PR00792">
    <property type="entry name" value="PEPSIN"/>
</dbReference>
<name>A0A8I6TIG4_CIMLE</name>
<feature type="active site" evidence="5">
    <location>
        <position position="272"/>
    </location>
</feature>
<evidence type="ECO:0000313" key="11">
    <source>
        <dbReference type="Proteomes" id="UP000494040"/>
    </source>
</evidence>
<evidence type="ECO:0000256" key="6">
    <source>
        <dbReference type="PIRSR" id="PIRSR601461-2"/>
    </source>
</evidence>
<feature type="active site" evidence="5">
    <location>
        <position position="87"/>
    </location>
</feature>
<evidence type="ECO:0000256" key="1">
    <source>
        <dbReference type="ARBA" id="ARBA00007447"/>
    </source>
</evidence>
<dbReference type="GO" id="GO:0005764">
    <property type="term" value="C:lysosome"/>
    <property type="evidence" value="ECO:0007669"/>
    <property type="project" value="TreeGrafter"/>
</dbReference>
<dbReference type="FunFam" id="2.40.70.10:FF:000115">
    <property type="entry name" value="Lysosomal aspartic protease"/>
    <property type="match status" value="1"/>
</dbReference>
<feature type="signal peptide" evidence="8">
    <location>
        <begin position="1"/>
        <end position="19"/>
    </location>
</feature>
<evidence type="ECO:0000256" key="5">
    <source>
        <dbReference type="PIRSR" id="PIRSR601461-1"/>
    </source>
</evidence>
<organism evidence="10 11">
    <name type="scientific">Cimex lectularius</name>
    <name type="common">Bed bug</name>
    <name type="synonym">Acanthia lectularia</name>
    <dbReference type="NCBI Taxonomy" id="79782"/>
    <lineage>
        <taxon>Eukaryota</taxon>
        <taxon>Metazoa</taxon>
        <taxon>Ecdysozoa</taxon>
        <taxon>Arthropoda</taxon>
        <taxon>Hexapoda</taxon>
        <taxon>Insecta</taxon>
        <taxon>Pterygota</taxon>
        <taxon>Neoptera</taxon>
        <taxon>Paraneoptera</taxon>
        <taxon>Hemiptera</taxon>
        <taxon>Heteroptera</taxon>
        <taxon>Panheteroptera</taxon>
        <taxon>Cimicomorpha</taxon>
        <taxon>Cimicidae</taxon>
        <taxon>Cimex</taxon>
    </lineage>
</organism>
<dbReference type="PROSITE" id="PS51767">
    <property type="entry name" value="PEPTIDASE_A1"/>
    <property type="match status" value="1"/>
</dbReference>
<dbReference type="Proteomes" id="UP000494040">
    <property type="component" value="Unassembled WGS sequence"/>
</dbReference>
<dbReference type="OMA" id="DGHPYWI"/>
<dbReference type="AlphaFoldDB" id="A0A8I6TIG4"/>
<keyword evidence="2 7" id="KW-0645">Protease</keyword>
<evidence type="ECO:0000313" key="10">
    <source>
        <dbReference type="EnsemblMetazoa" id="XP_014251960.1"/>
    </source>
</evidence>
<keyword evidence="3 7" id="KW-0064">Aspartyl protease</keyword>
<dbReference type="PANTHER" id="PTHR47966:SF51">
    <property type="entry name" value="BETA-SITE APP-CLEAVING ENZYME, ISOFORM A-RELATED"/>
    <property type="match status" value="1"/>
</dbReference>
<dbReference type="InterPro" id="IPR033121">
    <property type="entry name" value="PEPTIDASE_A1"/>
</dbReference>
<feature type="chain" id="PRO_5035164645" description="Peptidase A1 domain-containing protein" evidence="8">
    <location>
        <begin position="20"/>
        <end position="384"/>
    </location>
</feature>
<dbReference type="PANTHER" id="PTHR47966">
    <property type="entry name" value="BETA-SITE APP-CLEAVING ENZYME, ISOFORM A-RELATED"/>
    <property type="match status" value="1"/>
</dbReference>
<dbReference type="RefSeq" id="XP_014251960.1">
    <property type="nucleotide sequence ID" value="XM_014396474.2"/>
</dbReference>